<organism evidence="8 9">
    <name type="scientific">Chthonomonas calidirosea (strain DSM 23976 / ICMP 18418 / T49)</name>
    <dbReference type="NCBI Taxonomy" id="1303518"/>
    <lineage>
        <taxon>Bacteria</taxon>
        <taxon>Bacillati</taxon>
        <taxon>Armatimonadota</taxon>
        <taxon>Chthonomonadia</taxon>
        <taxon>Chthonomonadales</taxon>
        <taxon>Chthonomonadaceae</taxon>
        <taxon>Chthonomonas</taxon>
    </lineage>
</organism>
<evidence type="ECO:0000259" key="6">
    <source>
        <dbReference type="Pfam" id="PF17389"/>
    </source>
</evidence>
<name>S0EWT4_CHTCT</name>
<dbReference type="PANTHER" id="PTHR33307:SF6">
    <property type="entry name" value="ALPHA-RHAMNOSIDASE (EUROFUNG)-RELATED"/>
    <property type="match status" value="1"/>
</dbReference>
<evidence type="ECO:0000259" key="7">
    <source>
        <dbReference type="Pfam" id="PF17390"/>
    </source>
</evidence>
<feature type="domain" description="Alpha-L-rhamnosidase six-hairpin glycosidase" evidence="6">
    <location>
        <begin position="435"/>
        <end position="777"/>
    </location>
</feature>
<dbReference type="AlphaFoldDB" id="S0EWT4"/>
<dbReference type="KEGG" id="ccz:CCALI_02048"/>
<dbReference type="PIRSF" id="PIRSF010631">
    <property type="entry name" value="A-rhamnsds"/>
    <property type="match status" value="1"/>
</dbReference>
<dbReference type="SUPFAM" id="SSF48208">
    <property type="entry name" value="Six-hairpin glycosidases"/>
    <property type="match status" value="1"/>
</dbReference>
<dbReference type="Pfam" id="PF05592">
    <property type="entry name" value="Bac_rhamnosid"/>
    <property type="match status" value="1"/>
</dbReference>
<dbReference type="OrthoDB" id="9761045at2"/>
<dbReference type="Gene3D" id="2.60.420.10">
    <property type="entry name" value="Maltose phosphorylase, domain 3"/>
    <property type="match status" value="1"/>
</dbReference>
<dbReference type="InterPro" id="IPR012341">
    <property type="entry name" value="6hp_glycosidase-like_sf"/>
</dbReference>
<dbReference type="STRING" id="454171.CP488_02041"/>
<accession>S0EWT4</accession>
<keyword evidence="8" id="KW-0326">Glycosidase</keyword>
<comment type="catalytic activity">
    <reaction evidence="1">
        <text>Hydrolysis of terminal non-reducing alpha-L-rhamnose residues in alpha-L-rhamnosides.</text>
        <dbReference type="EC" id="3.2.1.40"/>
    </reaction>
</comment>
<evidence type="ECO:0000313" key="8">
    <source>
        <dbReference type="EMBL" id="CCW35855.1"/>
    </source>
</evidence>
<dbReference type="Proteomes" id="UP000014227">
    <property type="component" value="Chromosome I"/>
</dbReference>
<dbReference type="Pfam" id="PF17389">
    <property type="entry name" value="Bac_rhamnosid6H"/>
    <property type="match status" value="1"/>
</dbReference>
<evidence type="ECO:0000259" key="4">
    <source>
        <dbReference type="Pfam" id="PF05592"/>
    </source>
</evidence>
<dbReference type="InterPro" id="IPR035398">
    <property type="entry name" value="Bac_rhamnosid_C"/>
</dbReference>
<proteinExistence type="predicted"/>
<dbReference type="RefSeq" id="WP_016483379.1">
    <property type="nucleotide sequence ID" value="NC_021487.1"/>
</dbReference>
<dbReference type="InterPro" id="IPR008902">
    <property type="entry name" value="Rhamnosid_concanavalin"/>
</dbReference>
<evidence type="ECO:0000256" key="3">
    <source>
        <dbReference type="ARBA" id="ARBA00022801"/>
    </source>
</evidence>
<dbReference type="EC" id="3.2.1.40" evidence="2"/>
<dbReference type="InParanoid" id="S0EWT4"/>
<dbReference type="Gene3D" id="2.60.40.10">
    <property type="entry name" value="Immunoglobulins"/>
    <property type="match status" value="1"/>
</dbReference>
<dbReference type="InterPro" id="IPR016007">
    <property type="entry name" value="Alpha_rhamnosid"/>
</dbReference>
<dbReference type="GO" id="GO:0005975">
    <property type="term" value="P:carbohydrate metabolic process"/>
    <property type="evidence" value="ECO:0007669"/>
    <property type="project" value="InterPro"/>
</dbReference>
<keyword evidence="3 8" id="KW-0378">Hydrolase</keyword>
<dbReference type="eggNOG" id="COG3408">
    <property type="taxonomic scope" value="Bacteria"/>
</dbReference>
<dbReference type="Pfam" id="PF17390">
    <property type="entry name" value="Bac_rhamnosid_C"/>
    <property type="match status" value="1"/>
</dbReference>
<evidence type="ECO:0000256" key="1">
    <source>
        <dbReference type="ARBA" id="ARBA00001445"/>
    </source>
</evidence>
<dbReference type="EMBL" id="HF951689">
    <property type="protein sequence ID" value="CCW35855.1"/>
    <property type="molecule type" value="Genomic_DNA"/>
</dbReference>
<dbReference type="InterPro" id="IPR013737">
    <property type="entry name" value="Bac_rhamnosid_N"/>
</dbReference>
<dbReference type="InterPro" id="IPR035396">
    <property type="entry name" value="Bac_rhamnosid6H"/>
</dbReference>
<dbReference type="GO" id="GO:0030596">
    <property type="term" value="F:alpha-L-rhamnosidase activity"/>
    <property type="evidence" value="ECO:0007669"/>
    <property type="project" value="UniProtKB-EC"/>
</dbReference>
<feature type="domain" description="Alpha-L-rhamnosidase concanavalin-like" evidence="4">
    <location>
        <begin position="334"/>
        <end position="429"/>
    </location>
</feature>
<protein>
    <recommendedName>
        <fullName evidence="2">alpha-L-rhamnosidase</fullName>
        <ecNumber evidence="2">3.2.1.40</ecNumber>
    </recommendedName>
</protein>
<feature type="domain" description="Bacterial alpha-L-rhamnosidase N-terminal" evidence="5">
    <location>
        <begin position="148"/>
        <end position="316"/>
    </location>
</feature>
<dbReference type="Pfam" id="PF08531">
    <property type="entry name" value="Bac_rhamnosid_N"/>
    <property type="match status" value="1"/>
</dbReference>
<keyword evidence="9" id="KW-1185">Reference proteome</keyword>
<dbReference type="PATRIC" id="fig|1303518.3.peg.2113"/>
<evidence type="ECO:0000256" key="2">
    <source>
        <dbReference type="ARBA" id="ARBA00012652"/>
    </source>
</evidence>
<dbReference type="Gene3D" id="2.60.120.260">
    <property type="entry name" value="Galactose-binding domain-like"/>
    <property type="match status" value="2"/>
</dbReference>
<evidence type="ECO:0000259" key="5">
    <source>
        <dbReference type="Pfam" id="PF08531"/>
    </source>
</evidence>
<reference evidence="9" key="1">
    <citation type="submission" date="2013-03" db="EMBL/GenBank/DDBJ databases">
        <title>Genome sequence of Chthonomonas calidirosea, the first sequenced genome from the Armatimonadetes phylum (formally candidate division OP10).</title>
        <authorList>
            <person name="Lee K.C.Y."/>
            <person name="Morgan X.C."/>
            <person name="Dunfield P.F."/>
            <person name="Tamas I."/>
            <person name="Houghton K.M."/>
            <person name="Vyssotski M."/>
            <person name="Ryan J.L.J."/>
            <person name="Lagutin K."/>
            <person name="McDonald I.R."/>
            <person name="Stott M.B."/>
        </authorList>
    </citation>
    <scope>NUCLEOTIDE SEQUENCE [LARGE SCALE GENOMIC DNA]</scope>
    <source>
        <strain evidence="9">DSM 23976 / ICMP 18418 / T49</strain>
    </source>
</reference>
<dbReference type="HOGENOM" id="CLU_002926_1_1_0"/>
<sequence length="901" mass="101521">MIIENLRCEYLSNPLGIDVLQPRLSWELREERRGARQTAYAIRVATSRETLLAGEADLWESGKVESEHTFHIPYEGKPLRSMQRAWWSVRVWDEQGQPSEWAEPAWWEMGLLTPDDWKAEWIGAPIVGGRRAGVPCPYLRKEFTIGRSIRQARLYITALGLYDASINGQPVGDVVLAPGWTEYRKRVEYFVYDVTQQLHVGTNAIGVILGDGWFCGHVAWWGRQIYGEAPRLLAQLVILYENGETQYIPTDSTWQFSTGPLLEADLLMGETYNARLEMPGWNCPGFAAEGWKPVQVFAPWPAPLCARIGPPVRRKEELSPIEEPRQVSNWPMPAWIFDLGQNMVGRVRLKVKGDPGTTIRLRYGEMLKPDGSLYTENLRTAKQTDTYVLRGGDEEIYEPLFTFHGFRYVEVTGLTEKPSKDLITGIVLHTDMPLTGTFSCSEPLLNQLQHNIVWGHKGNSVDIPTDCPQRDERLGWTGDAQVFVRTGAFVHDIESFFARWLQTVEDSQNEEGAIPPVCPNPCPAMVGTDGGPAWADAIIICPWTLYLCYGDKRILEGRYASMARFMAYLEKTAINGIRCHPEYSGFRGFGDWLSTNAETPLDLIGTAFYAYDASLMAEIAKVLGKEEDEKRYRQLYETIRSAFQRRFLTPDGLLVSGTQTACVLALEFDLVPESVRAAVAKALVHDIRARGYHLSTGFVGTPYLLHVLTREGYLDVAYRLLLQRTWPSWLYPVTKGATTVWERWDSWTEEKGFQDPAMNSFNHYAYGAVGAWLYQVVAGIDLDPKSPGYRHIRLAPRPGGGLTHAEASLRTVCGLVRSAWRIEDGRLLWEVEVPTNTTATAILPVQSDADVLEADRPLSESLGVKLLEMTSDGVVLHLDSGQYRFLAPWSSTEPTRSPVDK</sequence>
<evidence type="ECO:0000313" key="9">
    <source>
        <dbReference type="Proteomes" id="UP000014227"/>
    </source>
</evidence>
<dbReference type="InterPro" id="IPR008928">
    <property type="entry name" value="6-hairpin_glycosidase_sf"/>
</dbReference>
<dbReference type="InterPro" id="IPR013783">
    <property type="entry name" value="Ig-like_fold"/>
</dbReference>
<gene>
    <name evidence="8" type="ORF">CCALI_02048</name>
</gene>
<dbReference type="PANTHER" id="PTHR33307">
    <property type="entry name" value="ALPHA-RHAMNOSIDASE (EUROFUNG)"/>
    <property type="match status" value="1"/>
</dbReference>
<dbReference type="Gene3D" id="1.50.10.10">
    <property type="match status" value="1"/>
</dbReference>
<feature type="domain" description="Alpha-L-rhamnosidase C-terminal" evidence="7">
    <location>
        <begin position="781"/>
        <end position="850"/>
    </location>
</feature>
<dbReference type="Pfam" id="PF25788">
    <property type="entry name" value="Ig_Rha78A_N"/>
    <property type="match status" value="1"/>
</dbReference>